<evidence type="ECO:0000256" key="3">
    <source>
        <dbReference type="ARBA" id="ARBA00022723"/>
    </source>
</evidence>
<evidence type="ECO:0000256" key="6">
    <source>
        <dbReference type="ARBA" id="ARBA00022833"/>
    </source>
</evidence>
<dbReference type="GO" id="GO:0005524">
    <property type="term" value="F:ATP binding"/>
    <property type="evidence" value="ECO:0007669"/>
    <property type="project" value="UniProtKB-KW"/>
</dbReference>
<dbReference type="CDD" id="cd24057">
    <property type="entry name" value="ASKHA_NBD_ROK_NAGK"/>
    <property type="match status" value="1"/>
</dbReference>
<dbReference type="EC" id="2.7.1.59" evidence="1"/>
<dbReference type="SUPFAM" id="SSF53067">
    <property type="entry name" value="Actin-like ATPase domain"/>
    <property type="match status" value="1"/>
</dbReference>
<keyword evidence="11" id="KW-1185">Reference proteome</keyword>
<evidence type="ECO:0000256" key="5">
    <source>
        <dbReference type="ARBA" id="ARBA00022777"/>
    </source>
</evidence>
<evidence type="ECO:0000256" key="9">
    <source>
        <dbReference type="ARBA" id="ARBA00049065"/>
    </source>
</evidence>
<dbReference type="GO" id="GO:0045127">
    <property type="term" value="F:N-acetylglucosamine kinase activity"/>
    <property type="evidence" value="ECO:0007669"/>
    <property type="project" value="UniProtKB-EC"/>
</dbReference>
<gene>
    <name evidence="10" type="ORF">QS748_03585</name>
</gene>
<dbReference type="Pfam" id="PF00480">
    <property type="entry name" value="ROK"/>
    <property type="match status" value="1"/>
</dbReference>
<dbReference type="InterPro" id="IPR000600">
    <property type="entry name" value="ROK"/>
</dbReference>
<dbReference type="InterPro" id="IPR043129">
    <property type="entry name" value="ATPase_NBD"/>
</dbReference>
<proteinExistence type="predicted"/>
<reference evidence="10 11" key="1">
    <citation type="journal article" date="2023" name="bioRxiv">
        <title>An intranuclear bacterial parasite of deep-sea mussels expresses apoptosis inhibitors acquired from its host.</title>
        <authorList>
            <person name="Gonzalez Porras M.A."/>
            <person name="Assie A."/>
            <person name="Tietjen M."/>
            <person name="Violette M."/>
            <person name="Kleiner M."/>
            <person name="Gruber-Vodicka H."/>
            <person name="Dubilier N."/>
            <person name="Leisch N."/>
        </authorList>
    </citation>
    <scope>NUCLEOTIDE SEQUENCE [LARGE SCALE GENOMIC DNA]</scope>
    <source>
        <strain evidence="10">IAP13</strain>
    </source>
</reference>
<keyword evidence="2" id="KW-0808">Transferase</keyword>
<evidence type="ECO:0000256" key="7">
    <source>
        <dbReference type="ARBA" id="ARBA00022840"/>
    </source>
</evidence>
<evidence type="ECO:0000256" key="1">
    <source>
        <dbReference type="ARBA" id="ARBA00012122"/>
    </source>
</evidence>
<keyword evidence="5" id="KW-0418">Kinase</keyword>
<protein>
    <recommendedName>
        <fullName evidence="1">N-acetylglucosamine kinase</fullName>
        <ecNumber evidence="1">2.7.1.59</ecNumber>
    </recommendedName>
</protein>
<sequence>MLFGLDIGGTKIELSAFNDTTCAFTRRIPTPTESYAAFKENIKEMVMDADRDTGCRGSVGIGIPGFIEPSSGEAHCCNIPCANGRALQRDLELVLDRPVKIENDANCFTLSETMGGAADGFKSVLGIILGTGCGGGLYLDGKLYTGRNNRAGEWGHTPLPYSVFKLAGNDFPIVTCGCGLKGCLDNYLSGRGLELIYAYKAGDVKKGVDIIKAYRGRDQRAVDAVEIYCELLASGLGGMVNTVDPGIIILGGGVSNFDELYELLPPLLGQYTLKVGQLPKIRKAVFGDSGGARGAAMLNT</sequence>
<dbReference type="EMBL" id="JASXSV010000003">
    <property type="protein sequence ID" value="MDP0588314.1"/>
    <property type="molecule type" value="Genomic_DNA"/>
</dbReference>
<evidence type="ECO:0000256" key="2">
    <source>
        <dbReference type="ARBA" id="ARBA00022679"/>
    </source>
</evidence>
<evidence type="ECO:0000313" key="10">
    <source>
        <dbReference type="EMBL" id="MDP0588314.1"/>
    </source>
</evidence>
<accession>A0AA90SSD5</accession>
<name>A0AA90SSD5_9GAMM</name>
<dbReference type="PANTHER" id="PTHR18964">
    <property type="entry name" value="ROK (REPRESSOR, ORF, KINASE) FAMILY"/>
    <property type="match status" value="1"/>
</dbReference>
<comment type="catalytic activity">
    <reaction evidence="9">
        <text>N-acetyl-D-glucosamine + ATP = N-acetyl-D-glucosamine 6-phosphate + ADP + H(+)</text>
        <dbReference type="Rhea" id="RHEA:17417"/>
        <dbReference type="ChEBI" id="CHEBI:15378"/>
        <dbReference type="ChEBI" id="CHEBI:30616"/>
        <dbReference type="ChEBI" id="CHEBI:57513"/>
        <dbReference type="ChEBI" id="CHEBI:456216"/>
        <dbReference type="ChEBI" id="CHEBI:506227"/>
        <dbReference type="EC" id="2.7.1.59"/>
    </reaction>
</comment>
<comment type="caution">
    <text evidence="10">The sequence shown here is derived from an EMBL/GenBank/DDBJ whole genome shotgun (WGS) entry which is preliminary data.</text>
</comment>
<keyword evidence="4" id="KW-0547">Nucleotide-binding</keyword>
<dbReference type="PROSITE" id="PS01125">
    <property type="entry name" value="ROK"/>
    <property type="match status" value="1"/>
</dbReference>
<keyword evidence="7" id="KW-0067">ATP-binding</keyword>
<dbReference type="Gene3D" id="3.30.420.40">
    <property type="match status" value="2"/>
</dbReference>
<dbReference type="PANTHER" id="PTHR18964:SF162">
    <property type="entry name" value="N-ACETYL-D-GLUCOSAMINE KINASE"/>
    <property type="match status" value="1"/>
</dbReference>
<dbReference type="Proteomes" id="UP001178148">
    <property type="component" value="Unassembled WGS sequence"/>
</dbReference>
<keyword evidence="8" id="KW-0119">Carbohydrate metabolism</keyword>
<dbReference type="GO" id="GO:0046872">
    <property type="term" value="F:metal ion binding"/>
    <property type="evidence" value="ECO:0007669"/>
    <property type="project" value="UniProtKB-KW"/>
</dbReference>
<dbReference type="AlphaFoldDB" id="A0AA90SSD5"/>
<evidence type="ECO:0000256" key="8">
    <source>
        <dbReference type="ARBA" id="ARBA00023277"/>
    </source>
</evidence>
<evidence type="ECO:0000313" key="11">
    <source>
        <dbReference type="Proteomes" id="UP001178148"/>
    </source>
</evidence>
<organism evidence="10 11">
    <name type="scientific">Candidatus Endonucleibacter bathymodioli</name>
    <dbReference type="NCBI Taxonomy" id="539814"/>
    <lineage>
        <taxon>Bacteria</taxon>
        <taxon>Pseudomonadati</taxon>
        <taxon>Pseudomonadota</taxon>
        <taxon>Gammaproteobacteria</taxon>
        <taxon>Oceanospirillales</taxon>
        <taxon>Endozoicomonadaceae</taxon>
        <taxon>Candidatus Endonucleibacter</taxon>
    </lineage>
</organism>
<evidence type="ECO:0000256" key="4">
    <source>
        <dbReference type="ARBA" id="ARBA00022741"/>
    </source>
</evidence>
<keyword evidence="3" id="KW-0479">Metal-binding</keyword>
<keyword evidence="6" id="KW-0862">Zinc</keyword>
<dbReference type="InterPro" id="IPR049874">
    <property type="entry name" value="ROK_cs"/>
</dbReference>